<evidence type="ECO:0000313" key="1">
    <source>
        <dbReference type="EMBL" id="EFD92857.1"/>
    </source>
</evidence>
<dbReference type="EMBL" id="GG745551">
    <property type="protein sequence ID" value="EFD92857.1"/>
    <property type="molecule type" value="Genomic_DNA"/>
</dbReference>
<evidence type="ECO:0000313" key="2">
    <source>
        <dbReference type="Proteomes" id="UP000009376"/>
    </source>
</evidence>
<dbReference type="AlphaFoldDB" id="D6GV56"/>
<dbReference type="Proteomes" id="UP000009376">
    <property type="component" value="Unassembled WGS sequence"/>
</dbReference>
<gene>
    <name evidence="1" type="ORF">BJBARM5_0360</name>
</gene>
<name>D6GV56_PARA5</name>
<protein>
    <submittedName>
        <fullName evidence="1">Uncharacterized protein</fullName>
    </submittedName>
</protein>
<accession>D6GV56</accession>
<reference evidence="1 2" key="1">
    <citation type="journal article" date="2010" name="Proc. Natl. Acad. Sci. U.S.A.">
        <title>Enigmatic, ultrasmall, uncultivated Archaea.</title>
        <authorList>
            <person name="Baker B.J."/>
            <person name="Comolli L.R."/>
            <person name="Dick G.J."/>
            <person name="Hauser L.J."/>
            <person name="Hyatt D."/>
            <person name="Dill B.D."/>
            <person name="Land M.L."/>
            <person name="Verberkmoes N.C."/>
            <person name="Hettich R.L."/>
            <person name="Banfield J.F."/>
        </authorList>
    </citation>
    <scope>NUCLEOTIDE SEQUENCE [LARGE SCALE GENOMIC DNA]</scope>
</reference>
<organism evidence="1 2">
    <name type="scientific">Candidatus Parvarchaeum acidophilus ARMAN-5</name>
    <dbReference type="NCBI Taxonomy" id="662762"/>
    <lineage>
        <taxon>Archaea</taxon>
        <taxon>Candidatus Parvarchaeota</taxon>
        <taxon>Candidatus Parvarchaeum</taxon>
    </lineage>
</organism>
<sequence length="38" mass="4385">MRNLIFVTAAQKLKFICVLDSLVLNMISKLKAEVEEFE</sequence>
<proteinExistence type="predicted"/>